<feature type="signal peptide" evidence="1">
    <location>
        <begin position="1"/>
        <end position="19"/>
    </location>
</feature>
<evidence type="ECO:0000313" key="3">
    <source>
        <dbReference type="Proteomes" id="UP001176961"/>
    </source>
</evidence>
<evidence type="ECO:0000313" key="2">
    <source>
        <dbReference type="EMBL" id="CAJ0597848.1"/>
    </source>
</evidence>
<keyword evidence="1" id="KW-0732">Signal</keyword>
<protein>
    <submittedName>
        <fullName evidence="2">Uncharacterized protein</fullName>
    </submittedName>
</protein>
<proteinExistence type="predicted"/>
<comment type="caution">
    <text evidence="2">The sequence shown here is derived from an EMBL/GenBank/DDBJ whole genome shotgun (WGS) entry which is preliminary data.</text>
</comment>
<evidence type="ECO:0000256" key="1">
    <source>
        <dbReference type="SAM" id="SignalP"/>
    </source>
</evidence>
<dbReference type="EMBL" id="CATQJL010000223">
    <property type="protein sequence ID" value="CAJ0597848.1"/>
    <property type="molecule type" value="Genomic_DNA"/>
</dbReference>
<accession>A0AA36GTH8</accession>
<gene>
    <name evidence="2" type="ORF">CYNAS_LOCUS9831</name>
</gene>
<dbReference type="AlphaFoldDB" id="A0AA36GTH8"/>
<dbReference type="Proteomes" id="UP001176961">
    <property type="component" value="Unassembled WGS sequence"/>
</dbReference>
<feature type="chain" id="PRO_5041225879" evidence="1">
    <location>
        <begin position="20"/>
        <end position="138"/>
    </location>
</feature>
<sequence>MLLYNLFVLSSVLLSSGHAVNLEADLGLSDFGLNKYNKRNTEKEDALRESFLKYFKEHCNNGTLQLNYDHSVYHYLHDYLFWWTRVYPNARIFYSFISKWPKTEKTWSQIGKEHIEYITSYHLSKNTNKTCEVSKFDM</sequence>
<keyword evidence="3" id="KW-1185">Reference proteome</keyword>
<organism evidence="2 3">
    <name type="scientific">Cylicocyclus nassatus</name>
    <name type="common">Nematode worm</name>
    <dbReference type="NCBI Taxonomy" id="53992"/>
    <lineage>
        <taxon>Eukaryota</taxon>
        <taxon>Metazoa</taxon>
        <taxon>Ecdysozoa</taxon>
        <taxon>Nematoda</taxon>
        <taxon>Chromadorea</taxon>
        <taxon>Rhabditida</taxon>
        <taxon>Rhabditina</taxon>
        <taxon>Rhabditomorpha</taxon>
        <taxon>Strongyloidea</taxon>
        <taxon>Strongylidae</taxon>
        <taxon>Cylicocyclus</taxon>
    </lineage>
</organism>
<reference evidence="2" key="1">
    <citation type="submission" date="2023-07" db="EMBL/GenBank/DDBJ databases">
        <authorList>
            <consortium name="CYATHOMIX"/>
        </authorList>
    </citation>
    <scope>NUCLEOTIDE SEQUENCE</scope>
    <source>
        <strain evidence="2">N/A</strain>
    </source>
</reference>
<name>A0AA36GTH8_CYLNA</name>